<dbReference type="InterPro" id="IPR046956">
    <property type="entry name" value="RLP23-like"/>
</dbReference>
<feature type="domain" description="Leucine-rich repeat-containing N-terminal plant-type" evidence="11">
    <location>
        <begin position="42"/>
        <end position="79"/>
    </location>
</feature>
<sequence length="298" mass="33883">MASRKTTVPLLILLLSLFLKFLMVEALTINSNDIDLNKACIEEERKALLEFKHGLYDPSGRLSSWIGSDCCKWTGVDCNNRTGNVVKVDLRDRGFFLLGGEISGSLLDLKHLTYLDLSLNDFQGIPIPNFLGSFERFRYLNLSNARFGGMIPPHLGNLSQLRYLDLFGGGDYPMRVSNLNWLSGLSSLKYLDLGFSGEIPKWIGERMPSLEHLRLRGNMFTGDIPEQLCWLSDLHILDLALNNLSGFIPQCLGNLTALSFVTLLDRNFDDPRIHEYYSERMELVVKGQDMEFDRYCQL</sequence>
<dbReference type="InterPro" id="IPR001611">
    <property type="entry name" value="Leu-rich_rpt"/>
</dbReference>
<evidence type="ECO:0000256" key="1">
    <source>
        <dbReference type="ARBA" id="ARBA00004479"/>
    </source>
</evidence>
<comment type="subcellular location">
    <subcellularLocation>
        <location evidence="1">Membrane</location>
        <topology evidence="1">Single-pass type I membrane protein</topology>
    </subcellularLocation>
</comment>
<keyword evidence="2" id="KW-0433">Leucine-rich repeat</keyword>
<dbReference type="Pfam" id="PF13516">
    <property type="entry name" value="LRR_6"/>
    <property type="match status" value="1"/>
</dbReference>
<evidence type="ECO:0000256" key="10">
    <source>
        <dbReference type="SAM" id="SignalP"/>
    </source>
</evidence>
<organism evidence="12 13">
    <name type="scientific">Vitis vinifera</name>
    <name type="common">Grape</name>
    <dbReference type="NCBI Taxonomy" id="29760"/>
    <lineage>
        <taxon>Eukaryota</taxon>
        <taxon>Viridiplantae</taxon>
        <taxon>Streptophyta</taxon>
        <taxon>Embryophyta</taxon>
        <taxon>Tracheophyta</taxon>
        <taxon>Spermatophyta</taxon>
        <taxon>Magnoliopsida</taxon>
        <taxon>eudicotyledons</taxon>
        <taxon>Gunneridae</taxon>
        <taxon>Pentapetalae</taxon>
        <taxon>rosids</taxon>
        <taxon>Vitales</taxon>
        <taxon>Vitaceae</taxon>
        <taxon>Viteae</taxon>
        <taxon>Vitis</taxon>
    </lineage>
</organism>
<evidence type="ECO:0000256" key="4">
    <source>
        <dbReference type="ARBA" id="ARBA00022729"/>
    </source>
</evidence>
<evidence type="ECO:0000259" key="11">
    <source>
        <dbReference type="Pfam" id="PF08263"/>
    </source>
</evidence>
<dbReference type="PANTHER" id="PTHR48063:SF29">
    <property type="entry name" value="LRR RECEPTOR-LIKE KINASE FAMILY PROTEIN"/>
    <property type="match status" value="1"/>
</dbReference>
<evidence type="ECO:0000256" key="6">
    <source>
        <dbReference type="ARBA" id="ARBA00022989"/>
    </source>
</evidence>
<dbReference type="Pfam" id="PF08263">
    <property type="entry name" value="LRRNT_2"/>
    <property type="match status" value="1"/>
</dbReference>
<accession>A0ABY9BGZ4</accession>
<evidence type="ECO:0000256" key="3">
    <source>
        <dbReference type="ARBA" id="ARBA00022692"/>
    </source>
</evidence>
<dbReference type="SUPFAM" id="SSF52058">
    <property type="entry name" value="L domain-like"/>
    <property type="match status" value="1"/>
</dbReference>
<protein>
    <recommendedName>
        <fullName evidence="11">Leucine-rich repeat-containing N-terminal plant-type domain-containing protein</fullName>
    </recommendedName>
</protein>
<keyword evidence="9" id="KW-0325">Glycoprotein</keyword>
<keyword evidence="6" id="KW-1133">Transmembrane helix</keyword>
<keyword evidence="13" id="KW-1185">Reference proteome</keyword>
<evidence type="ECO:0000256" key="7">
    <source>
        <dbReference type="ARBA" id="ARBA00023136"/>
    </source>
</evidence>
<keyword evidence="4 10" id="KW-0732">Signal</keyword>
<dbReference type="EMBL" id="CP126648">
    <property type="protein sequence ID" value="WJZ81611.1"/>
    <property type="molecule type" value="Genomic_DNA"/>
</dbReference>
<feature type="chain" id="PRO_5045466380" description="Leucine-rich repeat-containing N-terminal plant-type domain-containing protein" evidence="10">
    <location>
        <begin position="27"/>
        <end position="298"/>
    </location>
</feature>
<evidence type="ECO:0000256" key="2">
    <source>
        <dbReference type="ARBA" id="ARBA00022614"/>
    </source>
</evidence>
<dbReference type="Proteomes" id="UP001227230">
    <property type="component" value="Chromosome 1"/>
</dbReference>
<name>A0ABY9BGZ4_VITVI</name>
<evidence type="ECO:0000256" key="8">
    <source>
        <dbReference type="ARBA" id="ARBA00023170"/>
    </source>
</evidence>
<dbReference type="Pfam" id="PF00560">
    <property type="entry name" value="LRR_1"/>
    <property type="match status" value="3"/>
</dbReference>
<gene>
    <name evidence="12" type="ORF">VitviT2T_001445</name>
</gene>
<dbReference type="Gene3D" id="3.80.10.10">
    <property type="entry name" value="Ribonuclease Inhibitor"/>
    <property type="match status" value="1"/>
</dbReference>
<feature type="signal peptide" evidence="10">
    <location>
        <begin position="1"/>
        <end position="26"/>
    </location>
</feature>
<keyword evidence="5" id="KW-0677">Repeat</keyword>
<evidence type="ECO:0000313" key="12">
    <source>
        <dbReference type="EMBL" id="WJZ81611.1"/>
    </source>
</evidence>
<evidence type="ECO:0000313" key="13">
    <source>
        <dbReference type="Proteomes" id="UP001227230"/>
    </source>
</evidence>
<dbReference type="PANTHER" id="PTHR48063">
    <property type="entry name" value="LRR RECEPTOR-LIKE KINASE"/>
    <property type="match status" value="1"/>
</dbReference>
<reference evidence="12 13" key="1">
    <citation type="journal article" date="2023" name="Hortic Res">
        <title>The complete reference genome for grapevine (Vitis vinifera L.) genetics and breeding.</title>
        <authorList>
            <person name="Shi X."/>
            <person name="Cao S."/>
            <person name="Wang X."/>
            <person name="Huang S."/>
            <person name="Wang Y."/>
            <person name="Liu Z."/>
            <person name="Liu W."/>
            <person name="Leng X."/>
            <person name="Peng Y."/>
            <person name="Wang N."/>
            <person name="Wang Y."/>
            <person name="Ma Z."/>
            <person name="Xu X."/>
            <person name="Zhang F."/>
            <person name="Xue H."/>
            <person name="Zhong H."/>
            <person name="Wang Y."/>
            <person name="Zhang K."/>
            <person name="Velt A."/>
            <person name="Avia K."/>
            <person name="Holtgrawe D."/>
            <person name="Grimplet J."/>
            <person name="Matus J.T."/>
            <person name="Ware D."/>
            <person name="Wu X."/>
            <person name="Wang H."/>
            <person name="Liu C."/>
            <person name="Fang Y."/>
            <person name="Rustenholz C."/>
            <person name="Cheng Z."/>
            <person name="Xiao H."/>
            <person name="Zhou Y."/>
        </authorList>
    </citation>
    <scope>NUCLEOTIDE SEQUENCE [LARGE SCALE GENOMIC DNA]</scope>
    <source>
        <strain evidence="13">cv. Pinot noir / PN40024</strain>
        <tissue evidence="12">Leaf</tissue>
    </source>
</reference>
<keyword evidence="3" id="KW-0812">Transmembrane</keyword>
<dbReference type="InterPro" id="IPR032675">
    <property type="entry name" value="LRR_dom_sf"/>
</dbReference>
<keyword evidence="8" id="KW-0675">Receptor</keyword>
<keyword evidence="7" id="KW-0472">Membrane</keyword>
<evidence type="ECO:0000256" key="5">
    <source>
        <dbReference type="ARBA" id="ARBA00022737"/>
    </source>
</evidence>
<dbReference type="InterPro" id="IPR013210">
    <property type="entry name" value="LRR_N_plant-typ"/>
</dbReference>
<evidence type="ECO:0000256" key="9">
    <source>
        <dbReference type="ARBA" id="ARBA00023180"/>
    </source>
</evidence>
<proteinExistence type="predicted"/>